<sequence>MNFGPMEYTVARIDGDYAYLQQADHPAEELKCVARALLPPEIAEGSQLHYEMMEYTLKNR</sequence>
<organism evidence="1 2">
    <name type="scientific">Petralouisia muris</name>
    <dbReference type="NCBI Taxonomy" id="3032872"/>
    <lineage>
        <taxon>Bacteria</taxon>
        <taxon>Bacillati</taxon>
        <taxon>Bacillota</taxon>
        <taxon>Clostridia</taxon>
        <taxon>Lachnospirales</taxon>
        <taxon>Lachnospiraceae</taxon>
        <taxon>Petralouisia</taxon>
    </lineage>
</organism>
<accession>A0AC61RNM6</accession>
<gene>
    <name evidence="1" type="ORF">E5329_27635</name>
</gene>
<evidence type="ECO:0000313" key="2">
    <source>
        <dbReference type="Proteomes" id="UP000304953"/>
    </source>
</evidence>
<reference evidence="1" key="1">
    <citation type="submission" date="2019-04" db="EMBL/GenBank/DDBJ databases">
        <title>Microbes associate with the intestines of laboratory mice.</title>
        <authorList>
            <person name="Navarre W."/>
            <person name="Wong E."/>
            <person name="Huang K."/>
            <person name="Tropini C."/>
            <person name="Ng K."/>
            <person name="Yu B."/>
        </authorList>
    </citation>
    <scope>NUCLEOTIDE SEQUENCE</scope>
    <source>
        <strain evidence="1">NM01_1-7b</strain>
    </source>
</reference>
<name>A0AC61RNM6_9FIRM</name>
<evidence type="ECO:0000313" key="1">
    <source>
        <dbReference type="EMBL" id="TGY86944.1"/>
    </source>
</evidence>
<dbReference type="EMBL" id="SRYA01000135">
    <property type="protein sequence ID" value="TGY86944.1"/>
    <property type="molecule type" value="Genomic_DNA"/>
</dbReference>
<keyword evidence="2" id="KW-1185">Reference proteome</keyword>
<dbReference type="Proteomes" id="UP000304953">
    <property type="component" value="Unassembled WGS sequence"/>
</dbReference>
<keyword evidence="1" id="KW-0456">Lyase</keyword>
<protein>
    <submittedName>
        <fullName evidence="1">Chorismate--pyruvate lyase</fullName>
    </submittedName>
</protein>
<comment type="caution">
    <text evidence="1">The sequence shown here is derived from an EMBL/GenBank/DDBJ whole genome shotgun (WGS) entry which is preliminary data.</text>
</comment>
<proteinExistence type="predicted"/>